<keyword evidence="2" id="KW-1185">Reference proteome</keyword>
<name>A0ABV9YGS9_9PSEU</name>
<accession>A0ABV9YGS9</accession>
<sequence>MTEFQVSVPAEVAPTGRCFCGCGGAAEPGRYFLAHHDRKAETAVLAARYDGSIAKFVVAHGFGPDSPPVPIPVDADGVELRLGDRVLANGRRGVLCSVRPGTGIAVFDSDDGTRRSAQFRKFVHV</sequence>
<comment type="caution">
    <text evidence="1">The sequence shown here is derived from an EMBL/GenBank/DDBJ whole genome shotgun (WGS) entry which is preliminary data.</text>
</comment>
<proteinExistence type="predicted"/>
<dbReference type="RefSeq" id="WP_378035314.1">
    <property type="nucleotide sequence ID" value="NZ_JBHSIV010000005.1"/>
</dbReference>
<organism evidence="1 2">
    <name type="scientific">Actinomycetospora atypica</name>
    <dbReference type="NCBI Taxonomy" id="1290095"/>
    <lineage>
        <taxon>Bacteria</taxon>
        <taxon>Bacillati</taxon>
        <taxon>Actinomycetota</taxon>
        <taxon>Actinomycetes</taxon>
        <taxon>Pseudonocardiales</taxon>
        <taxon>Pseudonocardiaceae</taxon>
        <taxon>Actinomycetospora</taxon>
    </lineage>
</organism>
<evidence type="ECO:0000313" key="1">
    <source>
        <dbReference type="EMBL" id="MFC5061965.1"/>
    </source>
</evidence>
<protein>
    <submittedName>
        <fullName evidence="1">Uncharacterized protein</fullName>
    </submittedName>
</protein>
<dbReference type="EMBL" id="JBHSIV010000005">
    <property type="protein sequence ID" value="MFC5061965.1"/>
    <property type="molecule type" value="Genomic_DNA"/>
</dbReference>
<gene>
    <name evidence="1" type="ORF">ACFPBZ_07090</name>
</gene>
<dbReference type="Proteomes" id="UP001595947">
    <property type="component" value="Unassembled WGS sequence"/>
</dbReference>
<evidence type="ECO:0000313" key="2">
    <source>
        <dbReference type="Proteomes" id="UP001595947"/>
    </source>
</evidence>
<reference evidence="2" key="1">
    <citation type="journal article" date="2019" name="Int. J. Syst. Evol. Microbiol.">
        <title>The Global Catalogue of Microorganisms (GCM) 10K type strain sequencing project: providing services to taxonomists for standard genome sequencing and annotation.</title>
        <authorList>
            <consortium name="The Broad Institute Genomics Platform"/>
            <consortium name="The Broad Institute Genome Sequencing Center for Infectious Disease"/>
            <person name="Wu L."/>
            <person name="Ma J."/>
        </authorList>
    </citation>
    <scope>NUCLEOTIDE SEQUENCE [LARGE SCALE GENOMIC DNA]</scope>
    <source>
        <strain evidence="2">CGMCC 4.7093</strain>
    </source>
</reference>